<proteinExistence type="predicted"/>
<gene>
    <name evidence="3" type="ORF">QWZ10_12650</name>
</gene>
<feature type="coiled-coil region" evidence="1">
    <location>
        <begin position="35"/>
        <end position="108"/>
    </location>
</feature>
<feature type="transmembrane region" description="Helical" evidence="2">
    <location>
        <begin position="6"/>
        <end position="28"/>
    </location>
</feature>
<dbReference type="EMBL" id="JAUFRC010000001">
    <property type="protein sequence ID" value="MDN3712390.1"/>
    <property type="molecule type" value="Genomic_DNA"/>
</dbReference>
<evidence type="ECO:0000256" key="2">
    <source>
        <dbReference type="SAM" id="Phobius"/>
    </source>
</evidence>
<accession>A0ABT8DAB6</accession>
<keyword evidence="1" id="KW-0175">Coiled coil</keyword>
<reference evidence="4" key="1">
    <citation type="journal article" date="2019" name="Int. J. Syst. Evol. Microbiol.">
        <title>The Global Catalogue of Microorganisms (GCM) 10K type strain sequencing project: providing services to taxonomists for standard genome sequencing and annotation.</title>
        <authorList>
            <consortium name="The Broad Institute Genomics Platform"/>
            <consortium name="The Broad Institute Genome Sequencing Center for Infectious Disease"/>
            <person name="Wu L."/>
            <person name="Ma J."/>
        </authorList>
    </citation>
    <scope>NUCLEOTIDE SEQUENCE [LARGE SCALE GENOMIC DNA]</scope>
    <source>
        <strain evidence="4">CECT 8482</strain>
    </source>
</reference>
<sequence length="109" mass="12600">MNRTEFIIATAIILFAVFLLGWLVNALLSRFSRVAPSEMDEVEKLSQKLHDAEQARDRAILDLENREADLTARLSHTSSELRSAMDGLRESRAEIEELRDYIERKLARR</sequence>
<comment type="caution">
    <text evidence="3">The sequence shown here is derived from an EMBL/GenBank/DDBJ whole genome shotgun (WGS) entry which is preliminary data.</text>
</comment>
<keyword evidence="2" id="KW-1133">Transmembrane helix</keyword>
<keyword evidence="2" id="KW-0472">Membrane</keyword>
<evidence type="ECO:0000256" key="1">
    <source>
        <dbReference type="SAM" id="Coils"/>
    </source>
</evidence>
<protein>
    <submittedName>
        <fullName evidence="3">Uncharacterized protein</fullName>
    </submittedName>
</protein>
<evidence type="ECO:0000313" key="3">
    <source>
        <dbReference type="EMBL" id="MDN3712390.1"/>
    </source>
</evidence>
<organism evidence="3 4">
    <name type="scientific">Paracoccus cavernae</name>
    <dbReference type="NCBI Taxonomy" id="1571207"/>
    <lineage>
        <taxon>Bacteria</taxon>
        <taxon>Pseudomonadati</taxon>
        <taxon>Pseudomonadota</taxon>
        <taxon>Alphaproteobacteria</taxon>
        <taxon>Rhodobacterales</taxon>
        <taxon>Paracoccaceae</taxon>
        <taxon>Paracoccus</taxon>
    </lineage>
</organism>
<keyword evidence="2" id="KW-0812">Transmembrane</keyword>
<keyword evidence="4" id="KW-1185">Reference proteome</keyword>
<dbReference type="Proteomes" id="UP001243846">
    <property type="component" value="Unassembled WGS sequence"/>
</dbReference>
<name>A0ABT8DAB6_9RHOB</name>
<evidence type="ECO:0000313" key="4">
    <source>
        <dbReference type="Proteomes" id="UP001243846"/>
    </source>
</evidence>
<dbReference type="RefSeq" id="WP_377682574.1">
    <property type="nucleotide sequence ID" value="NZ_JBHMDZ010000001.1"/>
</dbReference>